<feature type="compositionally biased region" description="Low complexity" evidence="1">
    <location>
        <begin position="553"/>
        <end position="569"/>
    </location>
</feature>
<feature type="domain" description="C2H2-type" evidence="2">
    <location>
        <begin position="950"/>
        <end position="973"/>
    </location>
</feature>
<feature type="compositionally biased region" description="Polar residues" evidence="1">
    <location>
        <begin position="449"/>
        <end position="466"/>
    </location>
</feature>
<feature type="compositionally biased region" description="Low complexity" evidence="1">
    <location>
        <begin position="493"/>
        <end position="507"/>
    </location>
</feature>
<gene>
    <name evidence="3" type="ORF">H696_03919</name>
</gene>
<evidence type="ECO:0000313" key="4">
    <source>
        <dbReference type="Proteomes" id="UP000030693"/>
    </source>
</evidence>
<proteinExistence type="predicted"/>
<reference evidence="3" key="1">
    <citation type="submission" date="2013-04" db="EMBL/GenBank/DDBJ databases">
        <title>The Genome Sequence of Fonticula alba ATCC 38817.</title>
        <authorList>
            <consortium name="The Broad Institute Genomics Platform"/>
            <person name="Russ C."/>
            <person name="Cuomo C."/>
            <person name="Burger G."/>
            <person name="Gray M.W."/>
            <person name="Holland P.W.H."/>
            <person name="King N."/>
            <person name="Lang F.B.F."/>
            <person name="Roger A.J."/>
            <person name="Ruiz-Trillo I."/>
            <person name="Brown M."/>
            <person name="Walker B."/>
            <person name="Young S."/>
            <person name="Zeng Q."/>
            <person name="Gargeya S."/>
            <person name="Fitzgerald M."/>
            <person name="Haas B."/>
            <person name="Abouelleil A."/>
            <person name="Allen A.W."/>
            <person name="Alvarado L."/>
            <person name="Arachchi H.M."/>
            <person name="Berlin A.M."/>
            <person name="Chapman S.B."/>
            <person name="Gainer-Dewar J."/>
            <person name="Goldberg J."/>
            <person name="Griggs A."/>
            <person name="Gujja S."/>
            <person name="Hansen M."/>
            <person name="Howarth C."/>
            <person name="Imamovic A."/>
            <person name="Ireland A."/>
            <person name="Larimer J."/>
            <person name="McCowan C."/>
            <person name="Murphy C."/>
            <person name="Pearson M."/>
            <person name="Poon T.W."/>
            <person name="Priest M."/>
            <person name="Roberts A."/>
            <person name="Saif S."/>
            <person name="Shea T."/>
            <person name="Sisk P."/>
            <person name="Sykes S."/>
            <person name="Wortman J."/>
            <person name="Nusbaum C."/>
            <person name="Birren B."/>
        </authorList>
    </citation>
    <scope>NUCLEOTIDE SEQUENCE [LARGE SCALE GENOMIC DNA]</scope>
    <source>
        <strain evidence="3">ATCC 38817</strain>
    </source>
</reference>
<feature type="compositionally biased region" description="Low complexity" evidence="1">
    <location>
        <begin position="300"/>
        <end position="309"/>
    </location>
</feature>
<accession>A0A058Z7M5</accession>
<dbReference type="Proteomes" id="UP000030693">
    <property type="component" value="Unassembled WGS sequence"/>
</dbReference>
<feature type="region of interest" description="Disordered" evidence="1">
    <location>
        <begin position="974"/>
        <end position="1001"/>
    </location>
</feature>
<dbReference type="OMA" id="TNYADYM"/>
<feature type="compositionally biased region" description="Acidic residues" evidence="1">
    <location>
        <begin position="794"/>
        <end position="806"/>
    </location>
</feature>
<dbReference type="AlphaFoldDB" id="A0A058Z7M5"/>
<evidence type="ECO:0000313" key="3">
    <source>
        <dbReference type="EMBL" id="KCV69497.1"/>
    </source>
</evidence>
<feature type="compositionally biased region" description="Low complexity" evidence="1">
    <location>
        <begin position="36"/>
        <end position="60"/>
    </location>
</feature>
<dbReference type="RefSeq" id="XP_009496062.1">
    <property type="nucleotide sequence ID" value="XM_009497787.1"/>
</dbReference>
<dbReference type="PROSITE" id="PS00028">
    <property type="entry name" value="ZINC_FINGER_C2H2_1"/>
    <property type="match status" value="1"/>
</dbReference>
<feature type="region of interest" description="Disordered" evidence="1">
    <location>
        <begin position="704"/>
        <end position="724"/>
    </location>
</feature>
<feature type="region of interest" description="Disordered" evidence="1">
    <location>
        <begin position="185"/>
        <end position="210"/>
    </location>
</feature>
<keyword evidence="4" id="KW-1185">Reference proteome</keyword>
<feature type="compositionally biased region" description="Low complexity" evidence="1">
    <location>
        <begin position="764"/>
        <end position="793"/>
    </location>
</feature>
<feature type="region of interest" description="Disordered" evidence="1">
    <location>
        <begin position="279"/>
        <end position="309"/>
    </location>
</feature>
<evidence type="ECO:0000259" key="2">
    <source>
        <dbReference type="PROSITE" id="PS00028"/>
    </source>
</evidence>
<feature type="compositionally biased region" description="Low complexity" evidence="1">
    <location>
        <begin position="13"/>
        <end position="27"/>
    </location>
</feature>
<dbReference type="EMBL" id="KB932206">
    <property type="protein sequence ID" value="KCV69497.1"/>
    <property type="molecule type" value="Genomic_DNA"/>
</dbReference>
<feature type="compositionally biased region" description="Low complexity" evidence="1">
    <location>
        <begin position="533"/>
        <end position="546"/>
    </location>
</feature>
<sequence>MDGSSVGTHHLPSETASSSAATSQAASPQPPSNGLASDSSQSSATSTEPMPRAVAAAPAARFDEAQPTVVSHIHPAASSTRAPGSKAHGTTPVAASGGVVPPTAPAAGTGPTPSTASVVPSDDTSRSVLPPIPPTGAAGAVMLVEAPAPASAGALPASVPAISTPAVLPAVVVPAAAVRPAAPVAAAPSASPSPRAASREAPASPSALSMSNSASAPAVVAPIRLTVSTPTPVLAAVPALPVIVPASANAAASSAASSPLREVVSPRISIKPLLATHSATGPSPVLKIQTGTKRADHPAPESGSPSAEPILVVSRSRSPSMLPLRISSGTGTLAASPERLSVSGANAPGVPPSRMAPFDLGVADLRPAMGSDLVIDLSSTSAPSAAEWTARAVSDRQVGTGTRAAPGKASSDSPVTVIPRADKRSRSPPGGKSAPEGVAMPPVKRSKTQARITVSTGAPQQITVLFSSPAPERSASTGSPMPPLVAVKPIAMPAPGTAPAGPAPATTDVTMTEALLSSASAMAPGPSSPPSSSPSFPSSPSSGSSAVDSITTSASEVASSVAQVPPVAELPAGEQSRRLGDPGPQHPLAHTDPRNRVVHPSRAGSGIYGLSSPAMLAARATGQQGGAGPGPGATVSSLLPLAAVSSQAARNAAVHAELFARSILRLCAPDTAPAQAVSPDFRSSAGLEAGAADAGTFRAVAASVGGRDTGQSARTYPVVRRSARRASARSSIAPAISLMPKLEPPSVDPQHLLAQYISDDEDSSTASDSSQSDDAYSSQDRASSPDLPAVSSDDGVDDVSSSDESDSSASSDDATTEDDAVGWPRPRRGGEKGPAAGLGAVSQRHNGDIGSRGPGHGCSRATKRLIAATQELLQREANSLGGASVGLTASPTSRLMRQIARAQRKSAAAAVEHREAGDTSSSPVVPLPAVAPAVDNQLAKESVLKVGRACLWTGCRRQLSSFMELMAHIMNDHDTRSPLSSSTSPTPTASASSAPVAGNTS</sequence>
<name>A0A058Z7M5_FONAL</name>
<feature type="region of interest" description="Disordered" evidence="1">
    <location>
        <begin position="759"/>
        <end position="858"/>
    </location>
</feature>
<feature type="region of interest" description="Disordered" evidence="1">
    <location>
        <begin position="388"/>
        <end position="605"/>
    </location>
</feature>
<feature type="compositionally biased region" description="Low complexity" evidence="1">
    <location>
        <begin position="980"/>
        <end position="995"/>
    </location>
</feature>
<organism evidence="3">
    <name type="scientific">Fonticula alba</name>
    <name type="common">Slime mold</name>
    <dbReference type="NCBI Taxonomy" id="691883"/>
    <lineage>
        <taxon>Eukaryota</taxon>
        <taxon>Rotosphaerida</taxon>
        <taxon>Fonticulaceae</taxon>
        <taxon>Fonticula</taxon>
    </lineage>
</organism>
<dbReference type="GeneID" id="20528644"/>
<dbReference type="InterPro" id="IPR013087">
    <property type="entry name" value="Znf_C2H2_type"/>
</dbReference>
<feature type="compositionally biased region" description="Low complexity" evidence="1">
    <location>
        <begin position="91"/>
        <end position="117"/>
    </location>
</feature>
<evidence type="ECO:0000256" key="1">
    <source>
        <dbReference type="SAM" id="MobiDB-lite"/>
    </source>
</evidence>
<feature type="region of interest" description="Disordered" evidence="1">
    <location>
        <begin position="1"/>
        <end position="133"/>
    </location>
</feature>
<protein>
    <recommendedName>
        <fullName evidence="2">C2H2-type domain-containing protein</fullName>
    </recommendedName>
</protein>